<dbReference type="AlphaFoldDB" id="A0A7G9QZK9"/>
<feature type="domain" description="N-acetyltransferase" evidence="4">
    <location>
        <begin position="40"/>
        <end position="200"/>
    </location>
</feature>
<sequence>MADAAEGPPEHRPEDTSTSPTHRPLAGTPDEPRPGLAPPLRVERVTDATWADYRAVRQAALIDTPRAFWTTYAQSARRSDEEWRAMVAGGPALWLARDGERPVGTVGLWRADDQPAGEAHLIGMWVSGGERGSGVAEALVAALVEHARGEGVRRLTLDVARENLRARRFYARAGFVPTGQTGAMPWDPSCVELRMALDLG</sequence>
<keyword evidence="6" id="KW-1185">Reference proteome</keyword>
<dbReference type="EMBL" id="CP060712">
    <property type="protein sequence ID" value="QNN48784.1"/>
    <property type="molecule type" value="Genomic_DNA"/>
</dbReference>
<evidence type="ECO:0000259" key="4">
    <source>
        <dbReference type="PROSITE" id="PS51186"/>
    </source>
</evidence>
<dbReference type="InterPro" id="IPR000182">
    <property type="entry name" value="GNAT_dom"/>
</dbReference>
<evidence type="ECO:0000256" key="2">
    <source>
        <dbReference type="ARBA" id="ARBA00023315"/>
    </source>
</evidence>
<dbReference type="CDD" id="cd04301">
    <property type="entry name" value="NAT_SF"/>
    <property type="match status" value="1"/>
</dbReference>
<dbReference type="Pfam" id="PF00583">
    <property type="entry name" value="Acetyltransf_1"/>
    <property type="match status" value="1"/>
</dbReference>
<dbReference type="PROSITE" id="PS51186">
    <property type="entry name" value="GNAT"/>
    <property type="match status" value="1"/>
</dbReference>
<name>A0A7G9QZK9_9MICO</name>
<evidence type="ECO:0000313" key="5">
    <source>
        <dbReference type="EMBL" id="QNN48784.1"/>
    </source>
</evidence>
<proteinExistence type="predicted"/>
<dbReference type="PANTHER" id="PTHR43877:SF2">
    <property type="entry name" value="AMINOALKYLPHOSPHONATE N-ACETYLTRANSFERASE-RELATED"/>
    <property type="match status" value="1"/>
</dbReference>
<evidence type="ECO:0000313" key="6">
    <source>
        <dbReference type="Proteomes" id="UP000515976"/>
    </source>
</evidence>
<dbReference type="Proteomes" id="UP000515976">
    <property type="component" value="Chromosome"/>
</dbReference>
<keyword evidence="1 5" id="KW-0808">Transferase</keyword>
<dbReference type="InterPro" id="IPR050832">
    <property type="entry name" value="Bact_Acetyltransf"/>
</dbReference>
<evidence type="ECO:0000256" key="1">
    <source>
        <dbReference type="ARBA" id="ARBA00022679"/>
    </source>
</evidence>
<evidence type="ECO:0000256" key="3">
    <source>
        <dbReference type="SAM" id="MobiDB-lite"/>
    </source>
</evidence>
<gene>
    <name evidence="5" type="ORF">H9L10_10835</name>
</gene>
<dbReference type="KEGG" id="pei:H9L10_10835"/>
<protein>
    <submittedName>
        <fullName evidence="5">GNAT family N-acetyltransferase</fullName>
    </submittedName>
</protein>
<reference evidence="5 6" key="1">
    <citation type="submission" date="2020-08" db="EMBL/GenBank/DDBJ databases">
        <title>Genome sequence of Phycicoccus endophyticus JCM 31784T.</title>
        <authorList>
            <person name="Hyun D.-W."/>
            <person name="Bae J.-W."/>
        </authorList>
    </citation>
    <scope>NUCLEOTIDE SEQUENCE [LARGE SCALE GENOMIC DNA]</scope>
    <source>
        <strain evidence="5 6">JCM 31784</strain>
    </source>
</reference>
<accession>A0A7G9QZK9</accession>
<dbReference type="PANTHER" id="PTHR43877">
    <property type="entry name" value="AMINOALKYLPHOSPHONATE N-ACETYLTRANSFERASE-RELATED-RELATED"/>
    <property type="match status" value="1"/>
</dbReference>
<dbReference type="Gene3D" id="3.40.630.30">
    <property type="match status" value="1"/>
</dbReference>
<dbReference type="GO" id="GO:0016747">
    <property type="term" value="F:acyltransferase activity, transferring groups other than amino-acyl groups"/>
    <property type="evidence" value="ECO:0007669"/>
    <property type="project" value="InterPro"/>
</dbReference>
<keyword evidence="2" id="KW-0012">Acyltransferase</keyword>
<dbReference type="RefSeq" id="WP_166102511.1">
    <property type="nucleotide sequence ID" value="NZ_BMMY01000008.1"/>
</dbReference>
<dbReference type="SUPFAM" id="SSF55729">
    <property type="entry name" value="Acyl-CoA N-acyltransferases (Nat)"/>
    <property type="match status" value="1"/>
</dbReference>
<dbReference type="InterPro" id="IPR016181">
    <property type="entry name" value="Acyl_CoA_acyltransferase"/>
</dbReference>
<feature type="region of interest" description="Disordered" evidence="3">
    <location>
        <begin position="1"/>
        <end position="40"/>
    </location>
</feature>
<organism evidence="5 6">
    <name type="scientific">Phycicoccus endophyticus</name>
    <dbReference type="NCBI Taxonomy" id="1690220"/>
    <lineage>
        <taxon>Bacteria</taxon>
        <taxon>Bacillati</taxon>
        <taxon>Actinomycetota</taxon>
        <taxon>Actinomycetes</taxon>
        <taxon>Micrococcales</taxon>
        <taxon>Intrasporangiaceae</taxon>
        <taxon>Phycicoccus</taxon>
    </lineage>
</organism>